<feature type="transmembrane region" description="Helical" evidence="7">
    <location>
        <begin position="248"/>
        <end position="269"/>
    </location>
</feature>
<evidence type="ECO:0000256" key="7">
    <source>
        <dbReference type="RuleBase" id="RU363032"/>
    </source>
</evidence>
<evidence type="ECO:0000313" key="10">
    <source>
        <dbReference type="Proteomes" id="UP000234462"/>
    </source>
</evidence>
<evidence type="ECO:0000259" key="8">
    <source>
        <dbReference type="PROSITE" id="PS50928"/>
    </source>
</evidence>
<protein>
    <submittedName>
        <fullName evidence="9">NitT/TauT family transport system permease protein</fullName>
    </submittedName>
</protein>
<feature type="domain" description="ABC transmembrane type-1" evidence="8">
    <location>
        <begin position="86"/>
        <end position="266"/>
    </location>
</feature>
<keyword evidence="4 7" id="KW-0812">Transmembrane</keyword>
<proteinExistence type="inferred from homology"/>
<dbReference type="Proteomes" id="UP000234462">
    <property type="component" value="Unassembled WGS sequence"/>
</dbReference>
<dbReference type="SUPFAM" id="SSF161098">
    <property type="entry name" value="MetI-like"/>
    <property type="match status" value="1"/>
</dbReference>
<keyword evidence="2 7" id="KW-0813">Transport</keyword>
<keyword evidence="3" id="KW-1003">Cell membrane</keyword>
<dbReference type="PANTHER" id="PTHR30151">
    <property type="entry name" value="ALKANE SULFONATE ABC TRANSPORTER-RELATED, MEMBRANE SUBUNIT"/>
    <property type="match status" value="1"/>
</dbReference>
<evidence type="ECO:0000256" key="4">
    <source>
        <dbReference type="ARBA" id="ARBA00022692"/>
    </source>
</evidence>
<dbReference type="PANTHER" id="PTHR30151:SF20">
    <property type="entry name" value="ABC TRANSPORTER PERMEASE PROTEIN HI_0355-RELATED"/>
    <property type="match status" value="1"/>
</dbReference>
<dbReference type="EMBL" id="FXZM01000004">
    <property type="protein sequence ID" value="SMY11505.1"/>
    <property type="molecule type" value="Genomic_DNA"/>
</dbReference>
<comment type="subcellular location">
    <subcellularLocation>
        <location evidence="1 7">Cell membrane</location>
        <topology evidence="1 7">Multi-pass membrane protein</topology>
    </subcellularLocation>
</comment>
<dbReference type="RefSeq" id="WP_180951833.1">
    <property type="nucleotide sequence ID" value="NZ_FXZM01000004.1"/>
</dbReference>
<organism evidence="9 10">
    <name type="scientific">Brevibacterium jeotgali</name>
    <dbReference type="NCBI Taxonomy" id="1262550"/>
    <lineage>
        <taxon>Bacteria</taxon>
        <taxon>Bacillati</taxon>
        <taxon>Actinomycetota</taxon>
        <taxon>Actinomycetes</taxon>
        <taxon>Micrococcales</taxon>
        <taxon>Brevibacteriaceae</taxon>
        <taxon>Brevibacterium</taxon>
    </lineage>
</organism>
<evidence type="ECO:0000256" key="6">
    <source>
        <dbReference type="ARBA" id="ARBA00023136"/>
    </source>
</evidence>
<reference evidence="10" key="1">
    <citation type="submission" date="2017-03" db="EMBL/GenBank/DDBJ databases">
        <authorList>
            <person name="Monnet C."/>
        </authorList>
    </citation>
    <scope>NUCLEOTIDE SEQUENCE [LARGE SCALE GENOMIC DNA]</scope>
    <source>
        <strain evidence="10">SJ5-8</strain>
    </source>
</reference>
<evidence type="ECO:0000256" key="1">
    <source>
        <dbReference type="ARBA" id="ARBA00004651"/>
    </source>
</evidence>
<dbReference type="Pfam" id="PF00528">
    <property type="entry name" value="BPD_transp_1"/>
    <property type="match status" value="1"/>
</dbReference>
<evidence type="ECO:0000256" key="5">
    <source>
        <dbReference type="ARBA" id="ARBA00022989"/>
    </source>
</evidence>
<feature type="transmembrane region" description="Helical" evidence="7">
    <location>
        <begin position="93"/>
        <end position="112"/>
    </location>
</feature>
<accession>A0A2H1L445</accession>
<feature type="transmembrane region" description="Helical" evidence="7">
    <location>
        <begin position="32"/>
        <end position="54"/>
    </location>
</feature>
<gene>
    <name evidence="9" type="ORF">BJEO58_01090</name>
</gene>
<feature type="transmembrane region" description="Helical" evidence="7">
    <location>
        <begin position="124"/>
        <end position="146"/>
    </location>
</feature>
<evidence type="ECO:0000256" key="2">
    <source>
        <dbReference type="ARBA" id="ARBA00022448"/>
    </source>
</evidence>
<dbReference type="GO" id="GO:0055085">
    <property type="term" value="P:transmembrane transport"/>
    <property type="evidence" value="ECO:0007669"/>
    <property type="project" value="InterPro"/>
</dbReference>
<dbReference type="InterPro" id="IPR000515">
    <property type="entry name" value="MetI-like"/>
</dbReference>
<feature type="transmembrane region" description="Helical" evidence="7">
    <location>
        <begin position="204"/>
        <end position="228"/>
    </location>
</feature>
<evidence type="ECO:0000313" key="9">
    <source>
        <dbReference type="EMBL" id="SMY11505.1"/>
    </source>
</evidence>
<dbReference type="Gene3D" id="1.10.3720.10">
    <property type="entry name" value="MetI-like"/>
    <property type="match status" value="1"/>
</dbReference>
<keyword evidence="5 7" id="KW-1133">Transmembrane helix</keyword>
<comment type="similarity">
    <text evidence="7">Belongs to the binding-protein-dependent transport system permease family.</text>
</comment>
<dbReference type="InterPro" id="IPR035906">
    <property type="entry name" value="MetI-like_sf"/>
</dbReference>
<dbReference type="PROSITE" id="PS50928">
    <property type="entry name" value="ABC_TM1"/>
    <property type="match status" value="1"/>
</dbReference>
<dbReference type="GO" id="GO:0005886">
    <property type="term" value="C:plasma membrane"/>
    <property type="evidence" value="ECO:0007669"/>
    <property type="project" value="UniProtKB-SubCell"/>
</dbReference>
<dbReference type="AlphaFoldDB" id="A0A2H1L445"/>
<keyword evidence="10" id="KW-1185">Reference proteome</keyword>
<name>A0A2H1L445_9MICO</name>
<sequence length="282" mass="30304">MTSSPTVHQPTGRKRSRVSLLSGWLDRLPQPAAVALVVVIALGLWQLLVSFGGVSEIILPSPLSVGGQIIEVVKQLTTGGFLMGQLWITVQEIVLGFLLASSVGFLIGLWIGQTEFGRKAVMPLFVVVEASPKIAFVPVFIAWFGFGIASKFLMAAFMSIFPVIINTAAGMNAASAEEIRLFRSMRASSWEIFWKLKFPRALPFIFAGLKIGIVSAVTGAVAAEFIGGGVGFGEQVRVAASRIALDRVFALILVLSMLGLALFGLVTLAQKKFAFWDSKKTT</sequence>
<evidence type="ECO:0000256" key="3">
    <source>
        <dbReference type="ARBA" id="ARBA00022475"/>
    </source>
</evidence>
<feature type="transmembrane region" description="Helical" evidence="7">
    <location>
        <begin position="152"/>
        <end position="176"/>
    </location>
</feature>
<dbReference type="CDD" id="cd06261">
    <property type="entry name" value="TM_PBP2"/>
    <property type="match status" value="1"/>
</dbReference>
<keyword evidence="6 7" id="KW-0472">Membrane</keyword>